<feature type="binding site" evidence="13">
    <location>
        <position position="370"/>
    </location>
    <ligand>
        <name>[2Fe-2S] cluster</name>
        <dbReference type="ChEBI" id="CHEBI:190135"/>
    </ligand>
</feature>
<dbReference type="GO" id="GO:0005506">
    <property type="term" value="F:iron ion binding"/>
    <property type="evidence" value="ECO:0007669"/>
    <property type="project" value="UniProtKB-UniRule"/>
</dbReference>
<dbReference type="PANTHER" id="PTHR22976">
    <property type="entry name" value="BIOTIN SYNTHASE"/>
    <property type="match status" value="1"/>
</dbReference>
<comment type="function">
    <text evidence="13">Catalyzes the conversion of dethiobiotin (DTB) to biotin by the insertion of a sulfur atom into dethiobiotin via a radical-based mechanism.</text>
</comment>
<dbReference type="UniPathway" id="UPA00078">
    <property type="reaction ID" value="UER00162"/>
</dbReference>
<feature type="binding site" evidence="13">
    <location>
        <position position="167"/>
    </location>
    <ligand>
        <name>[4Fe-4S] cluster</name>
        <dbReference type="ChEBI" id="CHEBI:49883"/>
        <note>4Fe-4S-S-AdoMet</note>
    </ligand>
</feature>
<name>C6SJY1_NEIME</name>
<dbReference type="GO" id="GO:0004076">
    <property type="term" value="F:biotin synthase activity"/>
    <property type="evidence" value="ECO:0007669"/>
    <property type="project" value="UniProtKB-UniRule"/>
</dbReference>
<evidence type="ECO:0000256" key="4">
    <source>
        <dbReference type="ARBA" id="ARBA00022485"/>
    </source>
</evidence>
<dbReference type="GO" id="GO:0009102">
    <property type="term" value="P:biotin biosynthetic process"/>
    <property type="evidence" value="ECO:0007669"/>
    <property type="project" value="UniProtKB-UniRule"/>
</dbReference>
<keyword evidence="11 13" id="KW-0411">Iron-sulfur</keyword>
<dbReference type="SMART" id="SM00876">
    <property type="entry name" value="BATS"/>
    <property type="match status" value="1"/>
</dbReference>
<reference evidence="16" key="1">
    <citation type="journal article" date="2008" name="Proc. Natl. Acad. Sci. U.S.A.">
        <title>Whole-genome comparison of disease and carriage strains provides insights into virulence evolution in Neisseria meningitidis.</title>
        <authorList>
            <person name="Schoen C."/>
            <person name="Blom J."/>
            <person name="Claus H."/>
            <person name="Schramm-Glueck A."/>
            <person name="Brandt P."/>
            <person name="Mueller T."/>
            <person name="Goesmann A."/>
            <person name="Joseph B."/>
            <person name="Konietzny S."/>
            <person name="Kurzai O."/>
            <person name="Schmitt C."/>
            <person name="Friedrich T."/>
            <person name="Linke B."/>
            <person name="Vogel U."/>
            <person name="Frosch M."/>
        </authorList>
    </citation>
    <scope>NUCLEOTIDE SEQUENCE</scope>
    <source>
        <strain evidence="16">Alpha275</strain>
    </source>
</reference>
<feature type="binding site" evidence="13">
    <location>
        <position position="238"/>
    </location>
    <ligand>
        <name>[2Fe-2S] cluster</name>
        <dbReference type="ChEBI" id="CHEBI:190135"/>
    </ligand>
</feature>
<dbReference type="SUPFAM" id="SSF102114">
    <property type="entry name" value="Radical SAM enzymes"/>
    <property type="match status" value="1"/>
</dbReference>
<evidence type="ECO:0000256" key="14">
    <source>
        <dbReference type="SAM" id="MobiDB-lite"/>
    </source>
</evidence>
<feature type="domain" description="Radical SAM core" evidence="15">
    <location>
        <begin position="148"/>
        <end position="372"/>
    </location>
</feature>
<feature type="binding site" evidence="13">
    <location>
        <position position="298"/>
    </location>
    <ligand>
        <name>[2Fe-2S] cluster</name>
        <dbReference type="ChEBI" id="CHEBI:190135"/>
    </ligand>
</feature>
<dbReference type="SFLD" id="SFLDS00029">
    <property type="entry name" value="Radical_SAM"/>
    <property type="match status" value="1"/>
</dbReference>
<dbReference type="PROSITE" id="PS51918">
    <property type="entry name" value="RADICAL_SAM"/>
    <property type="match status" value="1"/>
</dbReference>
<evidence type="ECO:0000256" key="7">
    <source>
        <dbReference type="ARBA" id="ARBA00022714"/>
    </source>
</evidence>
<dbReference type="AlphaFoldDB" id="C6SJY1"/>
<evidence type="ECO:0000259" key="15">
    <source>
        <dbReference type="PROSITE" id="PS51918"/>
    </source>
</evidence>
<dbReference type="Pfam" id="PF04055">
    <property type="entry name" value="Radical_SAM"/>
    <property type="match status" value="1"/>
</dbReference>
<feature type="region of interest" description="Disordered" evidence="14">
    <location>
        <begin position="1"/>
        <end position="37"/>
    </location>
</feature>
<keyword evidence="6 13" id="KW-0949">S-adenosyl-L-methionine</keyword>
<dbReference type="InterPro" id="IPR024177">
    <property type="entry name" value="Biotin_synthase"/>
</dbReference>
<comment type="pathway">
    <text evidence="1 13">Cofactor biosynthesis; biotin biosynthesis; biotin from 7,8-diaminononanoate: step 2/2.</text>
</comment>
<evidence type="ECO:0000256" key="1">
    <source>
        <dbReference type="ARBA" id="ARBA00004942"/>
    </source>
</evidence>
<dbReference type="GO" id="GO:0051539">
    <property type="term" value="F:4 iron, 4 sulfur cluster binding"/>
    <property type="evidence" value="ECO:0007669"/>
    <property type="project" value="UniProtKB-KW"/>
</dbReference>
<evidence type="ECO:0000256" key="9">
    <source>
        <dbReference type="ARBA" id="ARBA00022756"/>
    </source>
</evidence>
<dbReference type="HAMAP" id="MF_01694">
    <property type="entry name" value="BioB"/>
    <property type="match status" value="1"/>
</dbReference>
<dbReference type="SFLD" id="SFLDG01278">
    <property type="entry name" value="biotin_synthase_like"/>
    <property type="match status" value="1"/>
</dbReference>
<evidence type="ECO:0000313" key="16">
    <source>
        <dbReference type="EMBL" id="CBA07616.1"/>
    </source>
</evidence>
<evidence type="ECO:0000256" key="6">
    <source>
        <dbReference type="ARBA" id="ARBA00022691"/>
    </source>
</evidence>
<dbReference type="SFLD" id="SFLDF00272">
    <property type="entry name" value="biotin_synthase"/>
    <property type="match status" value="1"/>
</dbReference>
<feature type="binding site" evidence="13">
    <location>
        <position position="163"/>
    </location>
    <ligand>
        <name>[4Fe-4S] cluster</name>
        <dbReference type="ChEBI" id="CHEBI:49883"/>
        <note>4Fe-4S-S-AdoMet</note>
    </ligand>
</feature>
<dbReference type="PANTHER" id="PTHR22976:SF2">
    <property type="entry name" value="BIOTIN SYNTHASE, MITOCHONDRIAL"/>
    <property type="match status" value="1"/>
</dbReference>
<dbReference type="InterPro" id="IPR007197">
    <property type="entry name" value="rSAM"/>
</dbReference>
<keyword evidence="7 13" id="KW-0001">2Fe-2S</keyword>
<evidence type="ECO:0000256" key="12">
    <source>
        <dbReference type="ARBA" id="ARBA00051157"/>
    </source>
</evidence>
<comment type="catalytic activity">
    <reaction evidence="12 13">
        <text>(4R,5S)-dethiobiotin + (sulfur carrier)-SH + 2 reduced [2Fe-2S]-[ferredoxin] + 2 S-adenosyl-L-methionine = (sulfur carrier)-H + biotin + 2 5'-deoxyadenosine + 2 L-methionine + 2 oxidized [2Fe-2S]-[ferredoxin]</text>
        <dbReference type="Rhea" id="RHEA:22060"/>
        <dbReference type="Rhea" id="RHEA-COMP:10000"/>
        <dbReference type="Rhea" id="RHEA-COMP:10001"/>
        <dbReference type="Rhea" id="RHEA-COMP:14737"/>
        <dbReference type="Rhea" id="RHEA-COMP:14739"/>
        <dbReference type="ChEBI" id="CHEBI:17319"/>
        <dbReference type="ChEBI" id="CHEBI:29917"/>
        <dbReference type="ChEBI" id="CHEBI:33737"/>
        <dbReference type="ChEBI" id="CHEBI:33738"/>
        <dbReference type="ChEBI" id="CHEBI:57586"/>
        <dbReference type="ChEBI" id="CHEBI:57844"/>
        <dbReference type="ChEBI" id="CHEBI:59789"/>
        <dbReference type="ChEBI" id="CHEBI:64428"/>
        <dbReference type="ChEBI" id="CHEBI:149473"/>
        <dbReference type="EC" id="2.8.1.6"/>
    </reaction>
</comment>
<dbReference type="InterPro" id="IPR058240">
    <property type="entry name" value="rSAM_sf"/>
</dbReference>
<proteinExistence type="inferred from homology"/>
<dbReference type="InterPro" id="IPR010722">
    <property type="entry name" value="BATS_dom"/>
</dbReference>
<dbReference type="CDD" id="cd01335">
    <property type="entry name" value="Radical_SAM"/>
    <property type="match status" value="1"/>
</dbReference>
<evidence type="ECO:0000256" key="8">
    <source>
        <dbReference type="ARBA" id="ARBA00022723"/>
    </source>
</evidence>
<dbReference type="EC" id="2.8.1.6" evidence="3 13"/>
<dbReference type="SFLD" id="SFLDG01060">
    <property type="entry name" value="BATS_domain_containing"/>
    <property type="match status" value="1"/>
</dbReference>
<evidence type="ECO:0000256" key="5">
    <source>
        <dbReference type="ARBA" id="ARBA00022679"/>
    </source>
</evidence>
<dbReference type="Gene3D" id="3.20.20.70">
    <property type="entry name" value="Aldolase class I"/>
    <property type="match status" value="1"/>
</dbReference>
<comment type="cofactor">
    <cofactor evidence="13">
        <name>[2Fe-2S] cluster</name>
        <dbReference type="ChEBI" id="CHEBI:190135"/>
    </cofactor>
    <text evidence="13">Binds 1 [2Fe-2S] cluster. The cluster is coordinated with 3 cysteines and 1 arginine.</text>
</comment>
<dbReference type="InterPro" id="IPR006638">
    <property type="entry name" value="Elp3/MiaA/NifB-like_rSAM"/>
</dbReference>
<dbReference type="GO" id="GO:0051537">
    <property type="term" value="F:2 iron, 2 sulfur cluster binding"/>
    <property type="evidence" value="ECO:0007669"/>
    <property type="project" value="UniProtKB-KW"/>
</dbReference>
<feature type="binding site" evidence="13">
    <location>
        <position position="207"/>
    </location>
    <ligand>
        <name>[2Fe-2S] cluster</name>
        <dbReference type="ChEBI" id="CHEBI:190135"/>
    </ligand>
</feature>
<keyword evidence="10 13" id="KW-0408">Iron</keyword>
<comment type="cofactor">
    <cofactor evidence="13">
        <name>[4Fe-4S] cluster</name>
        <dbReference type="ChEBI" id="CHEBI:49883"/>
    </cofactor>
    <text evidence="13">Binds 1 [4Fe-4S] cluster. The cluster is coordinated with 3 cysteines and an exchangeable S-adenosyl-L-methionine.</text>
</comment>
<dbReference type="InterPro" id="IPR002684">
    <property type="entry name" value="Biotin_synth/BioAB"/>
</dbReference>
<evidence type="ECO:0000256" key="13">
    <source>
        <dbReference type="HAMAP-Rule" id="MF_01694"/>
    </source>
</evidence>
<evidence type="ECO:0000256" key="10">
    <source>
        <dbReference type="ARBA" id="ARBA00023004"/>
    </source>
</evidence>
<gene>
    <name evidence="13 16" type="primary">bioB</name>
    <name evidence="16" type="ORF">NMW_1250</name>
</gene>
<dbReference type="SMART" id="SM00729">
    <property type="entry name" value="Elp3"/>
    <property type="match status" value="1"/>
</dbReference>
<evidence type="ECO:0000256" key="2">
    <source>
        <dbReference type="ARBA" id="ARBA00010765"/>
    </source>
</evidence>
<dbReference type="Pfam" id="PF06968">
    <property type="entry name" value="BATS"/>
    <property type="match status" value="1"/>
</dbReference>
<keyword evidence="4 13" id="KW-0004">4Fe-4S</keyword>
<feature type="binding site" evidence="13">
    <location>
        <position position="170"/>
    </location>
    <ligand>
        <name>[4Fe-4S] cluster</name>
        <dbReference type="ChEBI" id="CHEBI:49883"/>
        <note>4Fe-4S-S-AdoMet</note>
    </ligand>
</feature>
<dbReference type="InterPro" id="IPR013785">
    <property type="entry name" value="Aldolase_TIM"/>
</dbReference>
<dbReference type="NCBIfam" id="TIGR00433">
    <property type="entry name" value="bioB"/>
    <property type="match status" value="1"/>
</dbReference>
<keyword evidence="8 13" id="KW-0479">Metal-binding</keyword>
<keyword evidence="9 13" id="KW-0093">Biotin biosynthesis</keyword>
<dbReference type="FunFam" id="3.20.20.70:FF:000011">
    <property type="entry name" value="Biotin synthase"/>
    <property type="match status" value="1"/>
</dbReference>
<comment type="subunit">
    <text evidence="13">Homodimer.</text>
</comment>
<protein>
    <recommendedName>
        <fullName evidence="3 13">Biotin synthase</fullName>
        <ecNumber evidence="3 13">2.8.1.6</ecNumber>
    </recommendedName>
</protein>
<organism evidence="16">
    <name type="scientific">Neisseria meningitidis alpha275</name>
    <dbReference type="NCBI Taxonomy" id="295996"/>
    <lineage>
        <taxon>Bacteria</taxon>
        <taxon>Pseudomonadati</taxon>
        <taxon>Pseudomonadota</taxon>
        <taxon>Betaproteobacteria</taxon>
        <taxon>Neisseriales</taxon>
        <taxon>Neisseriaceae</taxon>
        <taxon>Neisseria</taxon>
    </lineage>
</organism>
<sequence length="444" mass="49596">MAENSGGKCNAFENTRQTVLPPESRSAGRCRRKPSDGIARLRGTKAEKPFAPYFQTRYTCRRCFQPFDYPQPPSLRRRFACQRHCAAVNTKEHIMTVSPVALRRKTECKPHPTARYWKKCDVEALFGLPFLDLIYQAAEIHRQNFNPREIQLSTLLSIKTGGCPEDCAYCPQSAHHNTNLGKEQMMDVDEIVEKAKIAKSRGASRFCMGAAWRGPKPKDVETVSAIIKAVKGLGMETCGTFGMLEEGMAEDLKEAGLDYYNHNLDTDPDRYNDIIHTRQHEDRMDTLGKVRNAGLKVCCGGIVGMNETRAERAGLIASLANLDPQPESVPINRLVKVEGTPLADAEDLDWTEFVRTIAVARITMPQSYVRLSAGRSNMPEAMQAMCFMAGANSIFYGDKLLTTGNPDEDGDRILMEKLNLYPLQFEPEGEVAEVEKASGIKVDY</sequence>
<evidence type="ECO:0000256" key="11">
    <source>
        <dbReference type="ARBA" id="ARBA00023014"/>
    </source>
</evidence>
<evidence type="ECO:0000256" key="3">
    <source>
        <dbReference type="ARBA" id="ARBA00012236"/>
    </source>
</evidence>
<dbReference type="EMBL" id="AM889138">
    <property type="protein sequence ID" value="CBA07616.1"/>
    <property type="molecule type" value="Genomic_DNA"/>
</dbReference>
<keyword evidence="5 13" id="KW-0808">Transferase</keyword>
<comment type="similarity">
    <text evidence="2 13">Belongs to the radical SAM superfamily. Biotin synthase family.</text>
</comment>
<accession>C6SJY1</accession>